<dbReference type="AlphaFoldDB" id="A0A840C1H1"/>
<dbReference type="PROSITE" id="PS01173">
    <property type="entry name" value="LIPASE_GDXG_HIS"/>
    <property type="match status" value="1"/>
</dbReference>
<dbReference type="InterPro" id="IPR002168">
    <property type="entry name" value="Lipase_GDXG_HIS_AS"/>
</dbReference>
<proteinExistence type="inferred from homology"/>
<evidence type="ECO:0000256" key="3">
    <source>
        <dbReference type="PROSITE-ProRule" id="PRU10038"/>
    </source>
</evidence>
<organism evidence="5 6">
    <name type="scientific">Chelatococcus caeni</name>
    <dbReference type="NCBI Taxonomy" id="1348468"/>
    <lineage>
        <taxon>Bacteria</taxon>
        <taxon>Pseudomonadati</taxon>
        <taxon>Pseudomonadota</taxon>
        <taxon>Alphaproteobacteria</taxon>
        <taxon>Hyphomicrobiales</taxon>
        <taxon>Chelatococcaceae</taxon>
        <taxon>Chelatococcus</taxon>
    </lineage>
</organism>
<dbReference type="SUPFAM" id="SSF53474">
    <property type="entry name" value="alpha/beta-Hydrolases"/>
    <property type="match status" value="1"/>
</dbReference>
<comment type="caution">
    <text evidence="5">The sequence shown here is derived from an EMBL/GenBank/DDBJ whole genome shotgun (WGS) entry which is preliminary data.</text>
</comment>
<comment type="similarity">
    <text evidence="1">Belongs to the 'GDXG' lipolytic enzyme family.</text>
</comment>
<dbReference type="InterPro" id="IPR033140">
    <property type="entry name" value="Lipase_GDXG_put_SER_AS"/>
</dbReference>
<keyword evidence="2 5" id="KW-0378">Hydrolase</keyword>
<dbReference type="EMBL" id="JACIEN010000007">
    <property type="protein sequence ID" value="MBB4019395.1"/>
    <property type="molecule type" value="Genomic_DNA"/>
</dbReference>
<dbReference type="Pfam" id="PF07859">
    <property type="entry name" value="Abhydrolase_3"/>
    <property type="match status" value="1"/>
</dbReference>
<evidence type="ECO:0000313" key="5">
    <source>
        <dbReference type="EMBL" id="MBB4019395.1"/>
    </source>
</evidence>
<feature type="active site" evidence="3">
    <location>
        <position position="160"/>
    </location>
</feature>
<keyword evidence="6" id="KW-1185">Reference proteome</keyword>
<evidence type="ECO:0000313" key="6">
    <source>
        <dbReference type="Proteomes" id="UP000577362"/>
    </source>
</evidence>
<dbReference type="PROSITE" id="PS01174">
    <property type="entry name" value="LIPASE_GDXG_SER"/>
    <property type="match status" value="1"/>
</dbReference>
<sequence>MTLPLDPHFQPIYERMRAAPAVDYRAMAMGEARRTFEELAKPWNVGAPELAAVRDLTVPTAAGGMRARLYEPQADALTNGLVVFVHGGGWTFGSIDTHDGTMRNLAAASGCAVFGMDYRLAPEHPFPAPLDDVLAALAFAADGGLGRPVDMARIALAGDSAGANLALAALLARRDKGQALPATAALFYGCYAPIFDTASHERLGDGSFFLGTAIMQWYWGNFLGALPADTAELAVPLRAELDGLPPLYLNAAGLDPLLDDTLLLAEKLAHTGIPFRLDVSPGVVHGFLRMTRELPAARAAIAAGAAHIREVFGR</sequence>
<accession>A0A840C1H1</accession>
<dbReference type="PANTHER" id="PTHR48081">
    <property type="entry name" value="AB HYDROLASE SUPERFAMILY PROTEIN C4A8.06C"/>
    <property type="match status" value="1"/>
</dbReference>
<dbReference type="GO" id="GO:0016787">
    <property type="term" value="F:hydrolase activity"/>
    <property type="evidence" value="ECO:0007669"/>
    <property type="project" value="UniProtKB-KW"/>
</dbReference>
<dbReference type="Proteomes" id="UP000577362">
    <property type="component" value="Unassembled WGS sequence"/>
</dbReference>
<evidence type="ECO:0000256" key="2">
    <source>
        <dbReference type="ARBA" id="ARBA00022801"/>
    </source>
</evidence>
<dbReference type="InterPro" id="IPR013094">
    <property type="entry name" value="AB_hydrolase_3"/>
</dbReference>
<feature type="domain" description="Alpha/beta hydrolase fold-3" evidence="4">
    <location>
        <begin position="82"/>
        <end position="288"/>
    </location>
</feature>
<gene>
    <name evidence="5" type="ORF">GGR16_004446</name>
</gene>
<evidence type="ECO:0000256" key="1">
    <source>
        <dbReference type="ARBA" id="ARBA00010515"/>
    </source>
</evidence>
<dbReference type="RefSeq" id="WP_183318178.1">
    <property type="nucleotide sequence ID" value="NZ_JACIEN010000007.1"/>
</dbReference>
<dbReference type="Gene3D" id="3.40.50.1820">
    <property type="entry name" value="alpha/beta hydrolase"/>
    <property type="match status" value="1"/>
</dbReference>
<dbReference type="PANTHER" id="PTHR48081:SF8">
    <property type="entry name" value="ALPHA_BETA HYDROLASE FOLD-3 DOMAIN-CONTAINING PROTEIN-RELATED"/>
    <property type="match status" value="1"/>
</dbReference>
<reference evidence="5 6" key="1">
    <citation type="submission" date="2020-08" db="EMBL/GenBank/DDBJ databases">
        <title>Genomic Encyclopedia of Type Strains, Phase IV (KMG-IV): sequencing the most valuable type-strain genomes for metagenomic binning, comparative biology and taxonomic classification.</title>
        <authorList>
            <person name="Goeker M."/>
        </authorList>
    </citation>
    <scope>NUCLEOTIDE SEQUENCE [LARGE SCALE GENOMIC DNA]</scope>
    <source>
        <strain evidence="5 6">DSM 103737</strain>
    </source>
</reference>
<protein>
    <submittedName>
        <fullName evidence="5">Acetyl esterase</fullName>
        <ecNumber evidence="5">3.1.1.-</ecNumber>
    </submittedName>
</protein>
<dbReference type="InterPro" id="IPR050300">
    <property type="entry name" value="GDXG_lipolytic_enzyme"/>
</dbReference>
<dbReference type="InterPro" id="IPR029058">
    <property type="entry name" value="AB_hydrolase_fold"/>
</dbReference>
<dbReference type="EC" id="3.1.1.-" evidence="5"/>
<evidence type="ECO:0000259" key="4">
    <source>
        <dbReference type="Pfam" id="PF07859"/>
    </source>
</evidence>
<name>A0A840C1H1_9HYPH</name>